<evidence type="ECO:0000313" key="3">
    <source>
        <dbReference type="Proteomes" id="UP000070089"/>
    </source>
</evidence>
<evidence type="ECO:0000256" key="1">
    <source>
        <dbReference type="SAM" id="MobiDB-lite"/>
    </source>
</evidence>
<comment type="caution">
    <text evidence="2">The sequence shown here is derived from an EMBL/GenBank/DDBJ whole genome shotgun (WGS) entry which is preliminary data.</text>
</comment>
<reference evidence="2 3" key="1">
    <citation type="journal article" date="2015" name="Mol. Biochem. Parasitol.">
        <title>Identification of polymorphic genes for use in assemblage B genotyping assays through comparative genomics of multiple assemblage B Giardia duodenalis isolates.</title>
        <authorList>
            <person name="Wielinga C."/>
            <person name="Thompson R.C."/>
            <person name="Monis P."/>
            <person name="Ryan U."/>
        </authorList>
    </citation>
    <scope>NUCLEOTIDE SEQUENCE [LARGE SCALE GENOMIC DNA]</scope>
    <source>
        <strain evidence="2 3">BAH15c1</strain>
    </source>
</reference>
<feature type="region of interest" description="Disordered" evidence="1">
    <location>
        <begin position="137"/>
        <end position="179"/>
    </location>
</feature>
<dbReference type="AlphaFoldDB" id="A0A132NXI3"/>
<organism evidence="2 3">
    <name type="scientific">Giardia duodenalis assemblage B</name>
    <dbReference type="NCBI Taxonomy" id="1394984"/>
    <lineage>
        <taxon>Eukaryota</taxon>
        <taxon>Metamonada</taxon>
        <taxon>Diplomonadida</taxon>
        <taxon>Hexamitidae</taxon>
        <taxon>Giardiinae</taxon>
        <taxon>Giardia</taxon>
    </lineage>
</organism>
<dbReference type="EMBL" id="JXTI01000032">
    <property type="protein sequence ID" value="KWX14422.1"/>
    <property type="molecule type" value="Genomic_DNA"/>
</dbReference>
<dbReference type="Proteomes" id="UP000070089">
    <property type="component" value="Unassembled WGS sequence"/>
</dbReference>
<evidence type="ECO:0000313" key="2">
    <source>
        <dbReference type="EMBL" id="KWX14422.1"/>
    </source>
</evidence>
<sequence>MMRAYANGLIDGCTKFIIYLKLLTDSDWYCLHTFHVRITLRQGYMEFGREIKTLRSSLITVKSSLEHTRSPELHYLTKELEKQLLFLNKIDQLLNKPNGAPGDLSKALENTTTESFTLVFDNRQALSKMDLSIFKGAKSPRSTETKSPSQPNIGRTSKDSFIDNPSITPSRNLINDPLQ</sequence>
<protein>
    <submittedName>
        <fullName evidence="2">Uncharacterized protein</fullName>
    </submittedName>
</protein>
<dbReference type="OrthoDB" id="10255627at2759"/>
<accession>A0A132NXI3</accession>
<dbReference type="VEuPathDB" id="GiardiaDB:QR46_1543"/>
<gene>
    <name evidence="2" type="ORF">QR46_1543</name>
</gene>
<feature type="compositionally biased region" description="Polar residues" evidence="1">
    <location>
        <begin position="163"/>
        <end position="179"/>
    </location>
</feature>
<feature type="compositionally biased region" description="Polar residues" evidence="1">
    <location>
        <begin position="140"/>
        <end position="155"/>
    </location>
</feature>
<proteinExistence type="predicted"/>
<name>A0A132NXI3_GIAIN</name>